<proteinExistence type="predicted"/>
<dbReference type="InterPro" id="IPR003646">
    <property type="entry name" value="SH3-like_bac-type"/>
</dbReference>
<organism evidence="3">
    <name type="scientific">hydrothermal vent metagenome</name>
    <dbReference type="NCBI Taxonomy" id="652676"/>
    <lineage>
        <taxon>unclassified sequences</taxon>
        <taxon>metagenomes</taxon>
        <taxon>ecological metagenomes</taxon>
    </lineage>
</organism>
<dbReference type="Pfam" id="PF08239">
    <property type="entry name" value="SH3_3"/>
    <property type="match status" value="1"/>
</dbReference>
<dbReference type="EMBL" id="UOGE01000017">
    <property type="protein sequence ID" value="VAX16891.1"/>
    <property type="molecule type" value="Genomic_DNA"/>
</dbReference>
<feature type="region of interest" description="Disordered" evidence="1">
    <location>
        <begin position="90"/>
        <end position="150"/>
    </location>
</feature>
<accession>A0A3B1BQQ7</accession>
<evidence type="ECO:0000259" key="2">
    <source>
        <dbReference type="PROSITE" id="PS51781"/>
    </source>
</evidence>
<dbReference type="AlphaFoldDB" id="A0A3B1BQQ7"/>
<dbReference type="Gene3D" id="2.30.30.40">
    <property type="entry name" value="SH3 Domains"/>
    <property type="match status" value="1"/>
</dbReference>
<reference evidence="3" key="1">
    <citation type="submission" date="2018-06" db="EMBL/GenBank/DDBJ databases">
        <authorList>
            <person name="Zhirakovskaya E."/>
        </authorList>
    </citation>
    <scope>NUCLEOTIDE SEQUENCE</scope>
</reference>
<dbReference type="PROSITE" id="PS51781">
    <property type="entry name" value="SH3B"/>
    <property type="match status" value="1"/>
</dbReference>
<gene>
    <name evidence="3" type="ORF">MNBD_NITROSPINAE02-1567</name>
</gene>
<feature type="compositionally biased region" description="Basic and acidic residues" evidence="1">
    <location>
        <begin position="132"/>
        <end position="150"/>
    </location>
</feature>
<evidence type="ECO:0000256" key="1">
    <source>
        <dbReference type="SAM" id="MobiDB-lite"/>
    </source>
</evidence>
<evidence type="ECO:0000313" key="3">
    <source>
        <dbReference type="EMBL" id="VAX16891.1"/>
    </source>
</evidence>
<name>A0A3B1BQQ7_9ZZZZ</name>
<dbReference type="SMART" id="SM00287">
    <property type="entry name" value="SH3b"/>
    <property type="match status" value="1"/>
</dbReference>
<protein>
    <recommendedName>
        <fullName evidence="2">SH3b domain-containing protein</fullName>
    </recommendedName>
</protein>
<feature type="domain" description="SH3b" evidence="2">
    <location>
        <begin position="27"/>
        <end position="92"/>
    </location>
</feature>
<sequence>MALQNFYRPTIIALCMGLLYAAPLRAGEDETVYAKRDQTAILAQPFGMAKIVAKAKEGEPLKVIGKSGKYYRVKTSRGVTGYVFSMRVTSDNPAGASPEDDDLGLADTGPKDRRSVALGESSASHSIRGLRKAPDKKGKGATKEMADKSLKNMERLKVSAGELDKFQREGNVGRYAR</sequence>